<reference evidence="1 2" key="1">
    <citation type="journal article" date="2013" name="Genome Announc.">
        <title>Draft Genome Sequence of Amycolatopsis decaplanina Strain DSM 44594T.</title>
        <authorList>
            <person name="Kaur N."/>
            <person name="Kumar S."/>
            <person name="Bala M."/>
            <person name="Raghava G.P."/>
            <person name="Mayilraj S."/>
        </authorList>
    </citation>
    <scope>NUCLEOTIDE SEQUENCE [LARGE SCALE GENOMIC DNA]</scope>
    <source>
        <strain evidence="1 2">DSM 44594</strain>
    </source>
</reference>
<dbReference type="PATRIC" id="fig|1284240.4.peg.668"/>
<evidence type="ECO:0000313" key="1">
    <source>
        <dbReference type="EMBL" id="EME64362.1"/>
    </source>
</evidence>
<sequence>MASIESALKNLGIASEEFELLTSKQQKKVRNRVLGHLRASSQTLNMASVARILEVHLSSGSDAAAPGG</sequence>
<name>M2ZAI5_9PSEU</name>
<organism evidence="1 2">
    <name type="scientific">Amycolatopsis decaplanina DSM 44594</name>
    <dbReference type="NCBI Taxonomy" id="1284240"/>
    <lineage>
        <taxon>Bacteria</taxon>
        <taxon>Bacillati</taxon>
        <taxon>Actinomycetota</taxon>
        <taxon>Actinomycetes</taxon>
        <taxon>Pseudonocardiales</taxon>
        <taxon>Pseudonocardiaceae</taxon>
        <taxon>Amycolatopsis</taxon>
    </lineage>
</organism>
<comment type="caution">
    <text evidence="1">The sequence shown here is derived from an EMBL/GenBank/DDBJ whole genome shotgun (WGS) entry which is preliminary data.</text>
</comment>
<evidence type="ECO:0000313" key="2">
    <source>
        <dbReference type="Proteomes" id="UP000054226"/>
    </source>
</evidence>
<protein>
    <submittedName>
        <fullName evidence="1">Uncharacterized protein</fullName>
    </submittedName>
</protein>
<dbReference type="Proteomes" id="UP000054226">
    <property type="component" value="Unassembled WGS sequence"/>
</dbReference>
<proteinExistence type="predicted"/>
<keyword evidence="2" id="KW-1185">Reference proteome</keyword>
<dbReference type="EMBL" id="AOHO01000020">
    <property type="protein sequence ID" value="EME64362.1"/>
    <property type="molecule type" value="Genomic_DNA"/>
</dbReference>
<accession>M2ZAI5</accession>
<gene>
    <name evidence="1" type="ORF">H074_03310</name>
</gene>
<dbReference type="AlphaFoldDB" id="M2ZAI5"/>